<feature type="transmembrane region" description="Helical" evidence="1">
    <location>
        <begin position="77"/>
        <end position="106"/>
    </location>
</feature>
<evidence type="ECO:0000313" key="3">
    <source>
        <dbReference type="Proteomes" id="UP001209803"/>
    </source>
</evidence>
<dbReference type="Proteomes" id="UP001209803">
    <property type="component" value="Chromosome"/>
</dbReference>
<evidence type="ECO:0000256" key="1">
    <source>
        <dbReference type="SAM" id="Phobius"/>
    </source>
</evidence>
<feature type="transmembrane region" description="Helical" evidence="1">
    <location>
        <begin position="118"/>
        <end position="141"/>
    </location>
</feature>
<dbReference type="RefSeq" id="WP_265684641.1">
    <property type="nucleotide sequence ID" value="NZ_CP120863.1"/>
</dbReference>
<name>A0ABY8F9H5_9HYPH</name>
<keyword evidence="1" id="KW-0472">Membrane</keyword>
<feature type="transmembrane region" description="Helical" evidence="1">
    <location>
        <begin position="19"/>
        <end position="39"/>
    </location>
</feature>
<protein>
    <submittedName>
        <fullName evidence="2">Uncharacterized protein</fullName>
    </submittedName>
</protein>
<accession>A0ABY8F9H5</accession>
<dbReference type="EMBL" id="CP120863">
    <property type="protein sequence ID" value="WFE92158.1"/>
    <property type="molecule type" value="Genomic_DNA"/>
</dbReference>
<gene>
    <name evidence="2" type="ORF">K1718_12575</name>
</gene>
<keyword evidence="1" id="KW-0812">Transmembrane</keyword>
<keyword evidence="3" id="KW-1185">Reference proteome</keyword>
<evidence type="ECO:0000313" key="2">
    <source>
        <dbReference type="EMBL" id="WFE92158.1"/>
    </source>
</evidence>
<keyword evidence="1" id="KW-1133">Transmembrane helix</keyword>
<organism evidence="2 3">
    <name type="scientific">Roseibium porphyridii</name>
    <dbReference type="NCBI Taxonomy" id="2866279"/>
    <lineage>
        <taxon>Bacteria</taxon>
        <taxon>Pseudomonadati</taxon>
        <taxon>Pseudomonadota</taxon>
        <taxon>Alphaproteobacteria</taxon>
        <taxon>Hyphomicrobiales</taxon>
        <taxon>Stappiaceae</taxon>
        <taxon>Roseibium</taxon>
    </lineage>
</organism>
<reference evidence="2 3" key="1">
    <citation type="submission" date="2023-03" db="EMBL/GenBank/DDBJ databases">
        <title>Roseibium porphyridii sp. nov. and Roseibium rhodosorbium sp. nov. isolated from marine algae, Porphyridium cruentum and Rhodosorus marinus, respectively.</title>
        <authorList>
            <person name="Lee M.W."/>
            <person name="Choi B.J."/>
            <person name="Lee J.K."/>
            <person name="Choi D.G."/>
            <person name="Baek J.H."/>
            <person name="Bayburt H."/>
            <person name="Kim J.M."/>
            <person name="Han D.M."/>
            <person name="Kim K.H."/>
            <person name="Jeon C.O."/>
        </authorList>
    </citation>
    <scope>NUCLEOTIDE SEQUENCE [LARGE SCALE GENOMIC DNA]</scope>
    <source>
        <strain evidence="2 3">KMA01</strain>
    </source>
</reference>
<sequence>MIHPSAADDVFLAPLHRSFLISATVAGTSALVVLPLHLALAGPPHVVVTLMLSWLLSQWPLALYLSRSGALDRTIGLSASLFAGFVAAICVLTGGSASFAFLWLLVPPVEAALSTSRKTAYSVTLLCAGLLIAVSVAPATLAEVAPLPTGVTLLASVAAILYVGLLAIRISADRKHARSLMKASEGRRQLINQSVSEVFCELKPDGGLSVMGGPVKELLGISAGFNSDSWLFSRLHVADRPLYLTKLSEARNEGEATPFDVRLRVGASSPGETGQAEYRNLTLKLRPPVQETGLDTKENGSLLLSLRAAEELPVSSLSQPLSEGAKSRLERISAEINETAGRGVRTALENVLSRAADLEHIDLASDRYRFEDAARDIKRSSQIGLSALADLSDLMVGQGENLEPVFVKTDIAAALEFCLERIGSAADRQGVQIETIWGQNLPLVFVDGALVRKALCFVLLDMIATSGSGAKILVEANCSLAGFELLFSVKDRKSSLQWSSEDSKPVLAFAGDLLERTNACLKVQTMLGHGESVCIRLPARVAPFKDFSTDTEHAETRPLAKMA</sequence>
<proteinExistence type="predicted"/>
<feature type="transmembrane region" description="Helical" evidence="1">
    <location>
        <begin position="153"/>
        <end position="172"/>
    </location>
</feature>